<sequence>MAAVRPGHHDLVHHLQRPVLVPVLLPAVHPHQGRTLLHHRNLPDSCRAMRDERSDHLHGQASRVAGARRVQLRLRLHPGLDLLPAGPHQRRHLHHPEEAGVSRLPPPPPTSAAAAGSPREKPGEGGWRPRNPPEDPPKPQVPPRPPRQAKTRVTVSIEDVYSIYGFNRTYL</sequence>
<accession>A0A6I8NT72</accession>
<proteinExistence type="predicted"/>
<reference evidence="2" key="3">
    <citation type="submission" date="2025-09" db="UniProtKB">
        <authorList>
            <consortium name="Ensembl"/>
        </authorList>
    </citation>
    <scope>IDENTIFICATION</scope>
    <source>
        <strain evidence="2">Glennie</strain>
    </source>
</reference>
<dbReference type="Ensembl" id="ENSOANT00000056368.1">
    <property type="protein sequence ID" value="ENSOANP00000044175.1"/>
    <property type="gene ID" value="ENSOANG00000046507.1"/>
</dbReference>
<reference evidence="2 3" key="1">
    <citation type="journal article" date="2008" name="Nature">
        <title>Genome analysis of the platypus reveals unique signatures of evolution.</title>
        <authorList>
            <person name="Warren W.C."/>
            <person name="Hillier L.W."/>
            <person name="Marshall Graves J.A."/>
            <person name="Birney E."/>
            <person name="Ponting C.P."/>
            <person name="Grutzner F."/>
            <person name="Belov K."/>
            <person name="Miller W."/>
            <person name="Clarke L."/>
            <person name="Chinwalla A.T."/>
            <person name="Yang S.P."/>
            <person name="Heger A."/>
            <person name="Locke D.P."/>
            <person name="Miethke P."/>
            <person name="Waters P.D."/>
            <person name="Veyrunes F."/>
            <person name="Fulton L."/>
            <person name="Fulton B."/>
            <person name="Graves T."/>
            <person name="Wallis J."/>
            <person name="Puente X.S."/>
            <person name="Lopez-Otin C."/>
            <person name="Ordonez G.R."/>
            <person name="Eichler E.E."/>
            <person name="Chen L."/>
            <person name="Cheng Z."/>
            <person name="Deakin J.E."/>
            <person name="Alsop A."/>
            <person name="Thompson K."/>
            <person name="Kirby P."/>
            <person name="Papenfuss A.T."/>
            <person name="Wakefield M.J."/>
            <person name="Olender T."/>
            <person name="Lancet D."/>
            <person name="Huttley G.A."/>
            <person name="Smit A.F."/>
            <person name="Pask A."/>
            <person name="Temple-Smith P."/>
            <person name="Batzer M.A."/>
            <person name="Walker J.A."/>
            <person name="Konkel M.K."/>
            <person name="Harris R.S."/>
            <person name="Whittington C.M."/>
            <person name="Wong E.S."/>
            <person name="Gemmell N.J."/>
            <person name="Buschiazzo E."/>
            <person name="Vargas Jentzsch I.M."/>
            <person name="Merkel A."/>
            <person name="Schmitz J."/>
            <person name="Zemann A."/>
            <person name="Churakov G."/>
            <person name="Kriegs J.O."/>
            <person name="Brosius J."/>
            <person name="Murchison E.P."/>
            <person name="Sachidanandam R."/>
            <person name="Smith C."/>
            <person name="Hannon G.J."/>
            <person name="Tsend-Ayush E."/>
            <person name="McMillan D."/>
            <person name="Attenborough R."/>
            <person name="Rens W."/>
            <person name="Ferguson-Smith M."/>
            <person name="Lefevre C.M."/>
            <person name="Sharp J.A."/>
            <person name="Nicholas K.R."/>
            <person name="Ray D.A."/>
            <person name="Kube M."/>
            <person name="Reinhardt R."/>
            <person name="Pringle T.H."/>
            <person name="Taylor J."/>
            <person name="Jones R.C."/>
            <person name="Nixon B."/>
            <person name="Dacheux J.L."/>
            <person name="Niwa H."/>
            <person name="Sekita Y."/>
            <person name="Huang X."/>
            <person name="Stark A."/>
            <person name="Kheradpour P."/>
            <person name="Kellis M."/>
            <person name="Flicek P."/>
            <person name="Chen Y."/>
            <person name="Webber C."/>
            <person name="Hardison R."/>
            <person name="Nelson J."/>
            <person name="Hallsworth-Pepin K."/>
            <person name="Delehaunty K."/>
            <person name="Markovic C."/>
            <person name="Minx P."/>
            <person name="Feng Y."/>
            <person name="Kremitzki C."/>
            <person name="Mitreva M."/>
            <person name="Glasscock J."/>
            <person name="Wylie T."/>
            <person name="Wohldmann P."/>
            <person name="Thiru P."/>
            <person name="Nhan M.N."/>
            <person name="Pohl C.S."/>
            <person name="Smith S.M."/>
            <person name="Hou S."/>
            <person name="Nefedov M."/>
            <person name="de Jong P.J."/>
            <person name="Renfree M.B."/>
            <person name="Mardis E.R."/>
            <person name="Wilson R.K."/>
        </authorList>
    </citation>
    <scope>NUCLEOTIDE SEQUENCE [LARGE SCALE GENOMIC DNA]</scope>
    <source>
        <strain evidence="2 3">Glennie</strain>
    </source>
</reference>
<dbReference type="Proteomes" id="UP000002279">
    <property type="component" value="Chromosome 15"/>
</dbReference>
<keyword evidence="3" id="KW-1185">Reference proteome</keyword>
<gene>
    <name evidence="2" type="primary">PMP22</name>
</gene>
<evidence type="ECO:0000313" key="2">
    <source>
        <dbReference type="Ensembl" id="ENSOANP00000044175.1"/>
    </source>
</evidence>
<dbReference type="OMA" id="RCHLHSE"/>
<dbReference type="AlphaFoldDB" id="A0A6I8NT72"/>
<dbReference type="Bgee" id="ENSOANG00000046507">
    <property type="expression patterns" value="Expressed in cerebellum and 7 other cell types or tissues"/>
</dbReference>
<feature type="region of interest" description="Disordered" evidence="1">
    <location>
        <begin position="82"/>
        <end position="153"/>
    </location>
</feature>
<protein>
    <submittedName>
        <fullName evidence="2">Uncharacterized protein</fullName>
    </submittedName>
</protein>
<reference evidence="2" key="2">
    <citation type="submission" date="2025-08" db="UniProtKB">
        <authorList>
            <consortium name="Ensembl"/>
        </authorList>
    </citation>
    <scope>IDENTIFICATION</scope>
    <source>
        <strain evidence="2">Glennie</strain>
    </source>
</reference>
<evidence type="ECO:0000313" key="3">
    <source>
        <dbReference type="Proteomes" id="UP000002279"/>
    </source>
</evidence>
<name>A0A6I8NT72_ORNAN</name>
<evidence type="ECO:0000256" key="1">
    <source>
        <dbReference type="SAM" id="MobiDB-lite"/>
    </source>
</evidence>
<dbReference type="InParanoid" id="A0A6I8NT72"/>
<dbReference type="GeneTree" id="ENSGT00910000146507"/>
<organism evidence="2 3">
    <name type="scientific">Ornithorhynchus anatinus</name>
    <name type="common">Duckbill platypus</name>
    <dbReference type="NCBI Taxonomy" id="9258"/>
    <lineage>
        <taxon>Eukaryota</taxon>
        <taxon>Metazoa</taxon>
        <taxon>Chordata</taxon>
        <taxon>Craniata</taxon>
        <taxon>Vertebrata</taxon>
        <taxon>Euteleostomi</taxon>
        <taxon>Mammalia</taxon>
        <taxon>Monotremata</taxon>
        <taxon>Ornithorhynchidae</taxon>
        <taxon>Ornithorhynchus</taxon>
    </lineage>
</organism>